<sequence length="389" mass="43369">MKMVALGDVADINPKAEKIAPDEEVSFVGMADLDIASALTQSTTVRPFREVSKGYTTFADGDILVAKITPCFENNKIGQARLSCKIGVGSTEFHVVRPSERLHDRYLLHFLRQDKVRRAGERRMTGSAGQRRVPVNFVEGLRVPLPSLDEQRRIAEILDNADALRTKRAQIERSWTELASAIFDRLFGDPIANPRGWPRHSFGELVASMQYGPRFYNESYSFEGVRIVRITDLDTAGHLNFGPMPKMTVTDDERQKFALTAGDILFARTGATVGKLALIKHDDPLCIAGAYFIRIKLRDSVEPRFAAAFLRTRSIQSIIKAGSHQSAQQNFSGPGLRALPCPLPPIELQRQFCNIMAKLEEERTCRAEAAAALDELFASLESRAFFGRL</sequence>
<evidence type="ECO:0000259" key="4">
    <source>
        <dbReference type="Pfam" id="PF01420"/>
    </source>
</evidence>
<name>A0A7I7T4N0_9MYCO</name>
<dbReference type="Proteomes" id="UP000467148">
    <property type="component" value="Chromosome"/>
</dbReference>
<dbReference type="SUPFAM" id="SSF116734">
    <property type="entry name" value="DNA methylase specificity domain"/>
    <property type="match status" value="2"/>
</dbReference>
<dbReference type="Pfam" id="PF01420">
    <property type="entry name" value="Methylase_S"/>
    <property type="match status" value="2"/>
</dbReference>
<dbReference type="InterPro" id="IPR000055">
    <property type="entry name" value="Restrct_endonuc_typeI_TRD"/>
</dbReference>
<organism evidence="5 6">
    <name type="scientific">Mycolicibacterium helvum</name>
    <dbReference type="NCBI Taxonomy" id="1534349"/>
    <lineage>
        <taxon>Bacteria</taxon>
        <taxon>Bacillati</taxon>
        <taxon>Actinomycetota</taxon>
        <taxon>Actinomycetes</taxon>
        <taxon>Mycobacteriales</taxon>
        <taxon>Mycobacteriaceae</taxon>
        <taxon>Mycolicibacterium</taxon>
    </lineage>
</organism>
<dbReference type="Gene3D" id="3.90.220.20">
    <property type="entry name" value="DNA methylase specificity domains"/>
    <property type="match status" value="2"/>
</dbReference>
<evidence type="ECO:0000256" key="3">
    <source>
        <dbReference type="ARBA" id="ARBA00023125"/>
    </source>
</evidence>
<feature type="domain" description="Type I restriction modification DNA specificity" evidence="4">
    <location>
        <begin position="2"/>
        <end position="172"/>
    </location>
</feature>
<dbReference type="AlphaFoldDB" id="A0A7I7T4N0"/>
<keyword evidence="6" id="KW-1185">Reference proteome</keyword>
<reference evidence="5 6" key="1">
    <citation type="journal article" date="2019" name="Emerg. Microbes Infect.">
        <title>Comprehensive subspecies identification of 175 nontuberculous mycobacteria species based on 7547 genomic profiles.</title>
        <authorList>
            <person name="Matsumoto Y."/>
            <person name="Kinjo T."/>
            <person name="Motooka D."/>
            <person name="Nabeya D."/>
            <person name="Jung N."/>
            <person name="Uechi K."/>
            <person name="Horii T."/>
            <person name="Iida T."/>
            <person name="Fujita J."/>
            <person name="Nakamura S."/>
        </authorList>
    </citation>
    <scope>NUCLEOTIDE SEQUENCE [LARGE SCALE GENOMIC DNA]</scope>
    <source>
        <strain evidence="5 6">JCM 30396</strain>
    </source>
</reference>
<keyword evidence="3" id="KW-0238">DNA-binding</keyword>
<evidence type="ECO:0000256" key="1">
    <source>
        <dbReference type="ARBA" id="ARBA00010923"/>
    </source>
</evidence>
<dbReference type="InterPro" id="IPR052021">
    <property type="entry name" value="Type-I_RS_S_subunit"/>
</dbReference>
<dbReference type="PANTHER" id="PTHR30408:SF12">
    <property type="entry name" value="TYPE I RESTRICTION ENZYME MJAVIII SPECIFICITY SUBUNIT"/>
    <property type="match status" value="1"/>
</dbReference>
<evidence type="ECO:0000313" key="5">
    <source>
        <dbReference type="EMBL" id="BBY63940.1"/>
    </source>
</evidence>
<protein>
    <recommendedName>
        <fullName evidence="4">Type I restriction modification DNA specificity domain-containing protein</fullName>
    </recommendedName>
</protein>
<dbReference type="CDD" id="cd17260">
    <property type="entry name" value="RMtype1_S_EcoEI-TRD1-CR1_like"/>
    <property type="match status" value="1"/>
</dbReference>
<gene>
    <name evidence="5" type="ORF">MHEL_21830</name>
</gene>
<comment type="similarity">
    <text evidence="1">Belongs to the type-I restriction system S methylase family.</text>
</comment>
<dbReference type="GO" id="GO:0003677">
    <property type="term" value="F:DNA binding"/>
    <property type="evidence" value="ECO:0007669"/>
    <property type="project" value="UniProtKB-KW"/>
</dbReference>
<dbReference type="EMBL" id="AP022596">
    <property type="protein sequence ID" value="BBY63940.1"/>
    <property type="molecule type" value="Genomic_DNA"/>
</dbReference>
<evidence type="ECO:0000256" key="2">
    <source>
        <dbReference type="ARBA" id="ARBA00022747"/>
    </source>
</evidence>
<evidence type="ECO:0000313" key="6">
    <source>
        <dbReference type="Proteomes" id="UP000467148"/>
    </source>
</evidence>
<dbReference type="PANTHER" id="PTHR30408">
    <property type="entry name" value="TYPE-1 RESTRICTION ENZYME ECOKI SPECIFICITY PROTEIN"/>
    <property type="match status" value="1"/>
</dbReference>
<dbReference type="KEGG" id="mhev:MHEL_21830"/>
<dbReference type="GO" id="GO:0009307">
    <property type="term" value="P:DNA restriction-modification system"/>
    <property type="evidence" value="ECO:0007669"/>
    <property type="project" value="UniProtKB-KW"/>
</dbReference>
<dbReference type="InterPro" id="IPR044946">
    <property type="entry name" value="Restrct_endonuc_typeI_TRD_sf"/>
</dbReference>
<feature type="domain" description="Type I restriction modification DNA specificity" evidence="4">
    <location>
        <begin position="248"/>
        <end position="361"/>
    </location>
</feature>
<accession>A0A7I7T4N0</accession>
<keyword evidence="2" id="KW-0680">Restriction system</keyword>
<proteinExistence type="inferred from homology"/>
<dbReference type="REBASE" id="374087">
    <property type="entry name" value="S.Mhe30396ORF21840P"/>
</dbReference>